<evidence type="ECO:0000313" key="3">
    <source>
        <dbReference type="Proteomes" id="UP000294558"/>
    </source>
</evidence>
<dbReference type="InterPro" id="IPR001753">
    <property type="entry name" value="Enoyl-CoA_hydra/iso"/>
</dbReference>
<dbReference type="RefSeq" id="WP_133869066.1">
    <property type="nucleotide sequence ID" value="NZ_SOAU01000001.1"/>
</dbReference>
<evidence type="ECO:0000313" key="2">
    <source>
        <dbReference type="EMBL" id="TDT16721.1"/>
    </source>
</evidence>
<dbReference type="CDD" id="cd06558">
    <property type="entry name" value="crotonase-like"/>
    <property type="match status" value="1"/>
</dbReference>
<dbReference type="Proteomes" id="UP000294558">
    <property type="component" value="Unassembled WGS sequence"/>
</dbReference>
<name>A0A4R7HZY5_9ACTN</name>
<dbReference type="SUPFAM" id="SSF52096">
    <property type="entry name" value="ClpP/crotonase"/>
    <property type="match status" value="1"/>
</dbReference>
<dbReference type="OrthoDB" id="3206737at2"/>
<evidence type="ECO:0000256" key="1">
    <source>
        <dbReference type="ARBA" id="ARBA00005254"/>
    </source>
</evidence>
<dbReference type="InterPro" id="IPR029045">
    <property type="entry name" value="ClpP/crotonase-like_dom_sf"/>
</dbReference>
<dbReference type="Gene3D" id="3.90.226.10">
    <property type="entry name" value="2-enoyl-CoA Hydratase, Chain A, domain 1"/>
    <property type="match status" value="1"/>
</dbReference>
<protein>
    <submittedName>
        <fullName evidence="2">Enoyl-CoA hydratase</fullName>
    </submittedName>
</protein>
<dbReference type="GO" id="GO:0003824">
    <property type="term" value="F:catalytic activity"/>
    <property type="evidence" value="ECO:0007669"/>
    <property type="project" value="UniProtKB-ARBA"/>
</dbReference>
<proteinExistence type="inferred from homology"/>
<dbReference type="PANTHER" id="PTHR43802">
    <property type="entry name" value="ENOYL-COA HYDRATASE"/>
    <property type="match status" value="1"/>
</dbReference>
<sequence length="283" mass="31811">MGNAVREETHGHVRRLTLCRPDRYNTITPELRDELGTALDVAERDPNVRVILFDAEGPAFCAGYGLDWSTDAQSGEEQRDERVWDSVRDQHMIGSFADTWAKLHDCSKPTVAAVQGWCIAGGTNIVFNAHLIVAGESARFGYPPSRVWGIPEAPWNWVARMGLQRARRYMLTGDEFTAAQALEMGAVLDVVPDDELHEHAMSLAQRIAQVPGNQLEMITWSLNAVADEMYDPRASRRLGTLFDGVARHTQEGLDFVERSQEVGFREAVRDRDRPFGDYGERRP</sequence>
<comment type="caution">
    <text evidence="2">The sequence shown here is derived from an EMBL/GenBank/DDBJ whole genome shotgun (WGS) entry which is preliminary data.</text>
</comment>
<dbReference type="PANTHER" id="PTHR43802:SF1">
    <property type="entry name" value="IP11341P-RELATED"/>
    <property type="match status" value="1"/>
</dbReference>
<dbReference type="AlphaFoldDB" id="A0A4R7HZY5"/>
<dbReference type="EMBL" id="SOAU01000001">
    <property type="protein sequence ID" value="TDT16721.1"/>
    <property type="molecule type" value="Genomic_DNA"/>
</dbReference>
<reference evidence="2 3" key="1">
    <citation type="submission" date="2019-03" db="EMBL/GenBank/DDBJ databases">
        <title>Sequencing the genomes of 1000 actinobacteria strains.</title>
        <authorList>
            <person name="Klenk H.-P."/>
        </authorList>
    </citation>
    <scope>NUCLEOTIDE SEQUENCE [LARGE SCALE GENOMIC DNA]</scope>
    <source>
        <strain evidence="2 3">DSM 18936</strain>
    </source>
</reference>
<gene>
    <name evidence="2" type="ORF">BDK89_2316</name>
</gene>
<comment type="similarity">
    <text evidence="1">Belongs to the enoyl-CoA hydratase/isomerase family.</text>
</comment>
<dbReference type="Pfam" id="PF00378">
    <property type="entry name" value="ECH_1"/>
    <property type="match status" value="1"/>
</dbReference>
<dbReference type="NCBIfam" id="NF006128">
    <property type="entry name" value="PRK08272.1"/>
    <property type="match status" value="1"/>
</dbReference>
<organism evidence="2 3">
    <name type="scientific">Ilumatobacter fluminis</name>
    <dbReference type="NCBI Taxonomy" id="467091"/>
    <lineage>
        <taxon>Bacteria</taxon>
        <taxon>Bacillati</taxon>
        <taxon>Actinomycetota</taxon>
        <taxon>Acidimicrobiia</taxon>
        <taxon>Acidimicrobiales</taxon>
        <taxon>Ilumatobacteraceae</taxon>
        <taxon>Ilumatobacter</taxon>
    </lineage>
</organism>
<accession>A0A4R7HZY5</accession>
<keyword evidence="3" id="KW-1185">Reference proteome</keyword>